<proteinExistence type="predicted"/>
<gene>
    <name evidence="3" type="ORF">TSUD_379840</name>
</gene>
<dbReference type="OrthoDB" id="765662at2759"/>
<dbReference type="EMBL" id="DF973409">
    <property type="protein sequence ID" value="GAU29894.1"/>
    <property type="molecule type" value="Genomic_DNA"/>
</dbReference>
<feature type="compositionally biased region" description="Basic and acidic residues" evidence="1">
    <location>
        <begin position="131"/>
        <end position="148"/>
    </location>
</feature>
<evidence type="ECO:0000256" key="1">
    <source>
        <dbReference type="SAM" id="MobiDB-lite"/>
    </source>
</evidence>
<accession>A0A2Z6MB70</accession>
<feature type="domain" description="RIN4 pathogenic type III effector avirulence factor Avr cleavage site" evidence="2">
    <location>
        <begin position="23"/>
        <end position="50"/>
    </location>
</feature>
<organism evidence="3 4">
    <name type="scientific">Trifolium subterraneum</name>
    <name type="common">Subterranean clover</name>
    <dbReference type="NCBI Taxonomy" id="3900"/>
    <lineage>
        <taxon>Eukaryota</taxon>
        <taxon>Viridiplantae</taxon>
        <taxon>Streptophyta</taxon>
        <taxon>Embryophyta</taxon>
        <taxon>Tracheophyta</taxon>
        <taxon>Spermatophyta</taxon>
        <taxon>Magnoliopsida</taxon>
        <taxon>eudicotyledons</taxon>
        <taxon>Gunneridae</taxon>
        <taxon>Pentapetalae</taxon>
        <taxon>rosids</taxon>
        <taxon>fabids</taxon>
        <taxon>Fabales</taxon>
        <taxon>Fabaceae</taxon>
        <taxon>Papilionoideae</taxon>
        <taxon>50 kb inversion clade</taxon>
        <taxon>NPAAA clade</taxon>
        <taxon>Hologalegina</taxon>
        <taxon>IRL clade</taxon>
        <taxon>Trifolieae</taxon>
        <taxon>Trifolium</taxon>
    </lineage>
</organism>
<evidence type="ECO:0000259" key="2">
    <source>
        <dbReference type="Pfam" id="PF05627"/>
    </source>
</evidence>
<reference evidence="4" key="1">
    <citation type="journal article" date="2017" name="Front. Plant Sci.">
        <title>Climate Clever Clovers: New Paradigm to Reduce the Environmental Footprint of Ruminants by Breeding Low Methanogenic Forages Utilizing Haplotype Variation.</title>
        <authorList>
            <person name="Kaur P."/>
            <person name="Appels R."/>
            <person name="Bayer P.E."/>
            <person name="Keeble-Gagnere G."/>
            <person name="Wang J."/>
            <person name="Hirakawa H."/>
            <person name="Shirasawa K."/>
            <person name="Vercoe P."/>
            <person name="Stefanova K."/>
            <person name="Durmic Z."/>
            <person name="Nichols P."/>
            <person name="Revell C."/>
            <person name="Isobe S.N."/>
            <person name="Edwards D."/>
            <person name="Erskine W."/>
        </authorList>
    </citation>
    <scope>NUCLEOTIDE SEQUENCE [LARGE SCALE GENOMIC DNA]</scope>
    <source>
        <strain evidence="4">cv. Daliak</strain>
    </source>
</reference>
<dbReference type="Proteomes" id="UP000242715">
    <property type="component" value="Unassembled WGS sequence"/>
</dbReference>
<protein>
    <recommendedName>
        <fullName evidence="2">RIN4 pathogenic type III effector avirulence factor Avr cleavage site domain-containing protein</fullName>
    </recommendedName>
</protein>
<dbReference type="Pfam" id="PF05627">
    <property type="entry name" value="AvrRpt-cleavage"/>
    <property type="match status" value="1"/>
</dbReference>
<name>A0A2Z6MB70_TRISU</name>
<keyword evidence="4" id="KW-1185">Reference proteome</keyword>
<dbReference type="InterPro" id="IPR008700">
    <property type="entry name" value="TypeIII_avirulence_cleave"/>
</dbReference>
<sequence>MSAYSFVGLRLGGWGVEVKATARSHVPKFGNWEADNIPYSACFESARREKAGFMMNPNDPMENPEAFNKVGENVYADEVKSSHTYSHKASSSSMEKGSHEVARNNSTRHLHRRISRGSKGSFTSEFGSQKNHVDHSVINKTSQSDHKRSLSKGGSGNIGSFTSSNHSRHGNRSNSFNNHVVIFLI</sequence>
<evidence type="ECO:0000313" key="3">
    <source>
        <dbReference type="EMBL" id="GAU29894.1"/>
    </source>
</evidence>
<feature type="compositionally biased region" description="Low complexity" evidence="1">
    <location>
        <begin position="82"/>
        <end position="93"/>
    </location>
</feature>
<feature type="compositionally biased region" description="Polar residues" evidence="1">
    <location>
        <begin position="118"/>
        <end position="130"/>
    </location>
</feature>
<feature type="compositionally biased region" description="Basic residues" evidence="1">
    <location>
        <begin position="106"/>
        <end position="116"/>
    </location>
</feature>
<dbReference type="AlphaFoldDB" id="A0A2Z6MB70"/>
<feature type="region of interest" description="Disordered" evidence="1">
    <location>
        <begin position="80"/>
        <end position="176"/>
    </location>
</feature>
<evidence type="ECO:0000313" key="4">
    <source>
        <dbReference type="Proteomes" id="UP000242715"/>
    </source>
</evidence>